<evidence type="ECO:0000313" key="3">
    <source>
        <dbReference type="Proteomes" id="UP000616724"/>
    </source>
</evidence>
<reference evidence="2 3" key="1">
    <citation type="submission" date="2021-01" db="EMBL/GenBank/DDBJ databases">
        <title>Whole genome shotgun sequence of Planobispora longispora NBRC 13918.</title>
        <authorList>
            <person name="Komaki H."/>
            <person name="Tamura T."/>
        </authorList>
    </citation>
    <scope>NUCLEOTIDE SEQUENCE [LARGE SCALE GENOMIC DNA]</scope>
    <source>
        <strain evidence="2 3">NBRC 13918</strain>
    </source>
</reference>
<name>A0A8J3RNX6_9ACTN</name>
<dbReference type="RefSeq" id="WP_203892922.1">
    <property type="nucleotide sequence ID" value="NZ_BOOH01000039.1"/>
</dbReference>
<dbReference type="AlphaFoldDB" id="A0A8J3RNX6"/>
<gene>
    <name evidence="2" type="ORF">Plo01_48480</name>
</gene>
<feature type="region of interest" description="Disordered" evidence="1">
    <location>
        <begin position="43"/>
        <end position="123"/>
    </location>
</feature>
<keyword evidence="3" id="KW-1185">Reference proteome</keyword>
<accession>A0A8J3RNX6</accession>
<evidence type="ECO:0000256" key="1">
    <source>
        <dbReference type="SAM" id="MobiDB-lite"/>
    </source>
</evidence>
<organism evidence="2 3">
    <name type="scientific">Planobispora longispora</name>
    <dbReference type="NCBI Taxonomy" id="28887"/>
    <lineage>
        <taxon>Bacteria</taxon>
        <taxon>Bacillati</taxon>
        <taxon>Actinomycetota</taxon>
        <taxon>Actinomycetes</taxon>
        <taxon>Streptosporangiales</taxon>
        <taxon>Streptosporangiaceae</taxon>
        <taxon>Planobispora</taxon>
    </lineage>
</organism>
<dbReference type="Proteomes" id="UP000616724">
    <property type="component" value="Unassembled WGS sequence"/>
</dbReference>
<comment type="caution">
    <text evidence="2">The sequence shown here is derived from an EMBL/GenBank/DDBJ whole genome shotgun (WGS) entry which is preliminary data.</text>
</comment>
<dbReference type="EMBL" id="BOOH01000039">
    <property type="protein sequence ID" value="GIH78419.1"/>
    <property type="molecule type" value="Genomic_DNA"/>
</dbReference>
<proteinExistence type="predicted"/>
<evidence type="ECO:0000313" key="2">
    <source>
        <dbReference type="EMBL" id="GIH78419.1"/>
    </source>
</evidence>
<protein>
    <submittedName>
        <fullName evidence="2">Uncharacterized protein</fullName>
    </submittedName>
</protein>
<sequence length="123" mass="12380">MRQLRRSAPFGWLLALIFPLLVSGGAAATGASLLAQVPTLVKPSGEQHPLSRPTPLGDRHHVLAGSVTGIGSGGGHPVAALPPDARHLSVSPGHGTGPARDDDPRPLAALLVRPGRAPPSAGA</sequence>